<comment type="caution">
    <text evidence="6">The sequence shown here is derived from an EMBL/GenBank/DDBJ whole genome shotgun (WGS) entry which is preliminary data.</text>
</comment>
<dbReference type="SUPFAM" id="SSF46785">
    <property type="entry name" value="Winged helix' DNA-binding domain"/>
    <property type="match status" value="1"/>
</dbReference>
<keyword evidence="2" id="KW-0238">DNA-binding</keyword>
<dbReference type="InterPro" id="IPR019888">
    <property type="entry name" value="Tscrpt_reg_AsnC-like"/>
</dbReference>
<gene>
    <name evidence="6" type="ORF">GXW74_25380</name>
</gene>
<dbReference type="CDD" id="cd00090">
    <property type="entry name" value="HTH_ARSR"/>
    <property type="match status" value="1"/>
</dbReference>
<dbReference type="PROSITE" id="PS00519">
    <property type="entry name" value="HTH_ASNC_1"/>
    <property type="match status" value="1"/>
</dbReference>
<evidence type="ECO:0000256" key="2">
    <source>
        <dbReference type="ARBA" id="ARBA00023125"/>
    </source>
</evidence>
<evidence type="ECO:0000259" key="5">
    <source>
        <dbReference type="PROSITE" id="PS50956"/>
    </source>
</evidence>
<dbReference type="PANTHER" id="PTHR30154">
    <property type="entry name" value="LEUCINE-RESPONSIVE REGULATORY PROTEIN"/>
    <property type="match status" value="1"/>
</dbReference>
<dbReference type="SUPFAM" id="SSF54909">
    <property type="entry name" value="Dimeric alpha+beta barrel"/>
    <property type="match status" value="1"/>
</dbReference>
<dbReference type="AlphaFoldDB" id="A0A9X9XJE8"/>
<dbReference type="PROSITE" id="PS50956">
    <property type="entry name" value="HTH_ASNC_2"/>
    <property type="match status" value="1"/>
</dbReference>
<organism evidence="6 7">
    <name type="scientific">Neoroseomonas eburnea</name>
    <dbReference type="NCBI Taxonomy" id="1346889"/>
    <lineage>
        <taxon>Bacteria</taxon>
        <taxon>Pseudomonadati</taxon>
        <taxon>Pseudomonadota</taxon>
        <taxon>Alphaproteobacteria</taxon>
        <taxon>Acetobacterales</taxon>
        <taxon>Acetobacteraceae</taxon>
        <taxon>Neoroseomonas</taxon>
    </lineage>
</organism>
<keyword evidence="7" id="KW-1185">Reference proteome</keyword>
<evidence type="ECO:0000256" key="1">
    <source>
        <dbReference type="ARBA" id="ARBA00023015"/>
    </source>
</evidence>
<dbReference type="Gene3D" id="1.10.10.10">
    <property type="entry name" value="Winged helix-like DNA-binding domain superfamily/Winged helix DNA-binding domain"/>
    <property type="match status" value="1"/>
</dbReference>
<dbReference type="InterPro" id="IPR011008">
    <property type="entry name" value="Dimeric_a/b-barrel"/>
</dbReference>
<dbReference type="GO" id="GO:0043565">
    <property type="term" value="F:sequence-specific DNA binding"/>
    <property type="evidence" value="ECO:0007669"/>
    <property type="project" value="InterPro"/>
</dbReference>
<sequence>MLHRYTKLEVCQALRIGGQVSKSNTSSELLRDARNVELLQLLVDDPRMGTADLARRVGMSAPAVRERVLRLEEAGVIRGWRLDLDPVALGYPVCAIVRVRPAPGQLPKVTELARALLQVVECHRVTGEDCFVLKVHLPSIDGLDVVLDRFLAHGHTTTSIVQSTPVPSRGLPLASDAPDAGAARKRRR</sequence>
<evidence type="ECO:0000313" key="7">
    <source>
        <dbReference type="Proteomes" id="UP001138709"/>
    </source>
</evidence>
<name>A0A9X9XJE8_9PROT</name>
<dbReference type="InterPro" id="IPR019887">
    <property type="entry name" value="Tscrpt_reg_AsnC/Lrp_C"/>
</dbReference>
<keyword evidence="1" id="KW-0805">Transcription regulation</keyword>
<evidence type="ECO:0000256" key="4">
    <source>
        <dbReference type="SAM" id="MobiDB-lite"/>
    </source>
</evidence>
<evidence type="ECO:0000313" key="6">
    <source>
        <dbReference type="EMBL" id="MBR0683834.1"/>
    </source>
</evidence>
<dbReference type="InterPro" id="IPR036388">
    <property type="entry name" value="WH-like_DNA-bd_sf"/>
</dbReference>
<dbReference type="Proteomes" id="UP001138709">
    <property type="component" value="Unassembled WGS sequence"/>
</dbReference>
<dbReference type="InterPro" id="IPR036390">
    <property type="entry name" value="WH_DNA-bd_sf"/>
</dbReference>
<dbReference type="SMART" id="SM00344">
    <property type="entry name" value="HTH_ASNC"/>
    <property type="match status" value="1"/>
</dbReference>
<dbReference type="Pfam" id="PF13412">
    <property type="entry name" value="HTH_24"/>
    <property type="match status" value="1"/>
</dbReference>
<dbReference type="InterPro" id="IPR011991">
    <property type="entry name" value="ArsR-like_HTH"/>
</dbReference>
<dbReference type="Gene3D" id="3.30.70.920">
    <property type="match status" value="1"/>
</dbReference>
<dbReference type="EMBL" id="JAAEDL010000043">
    <property type="protein sequence ID" value="MBR0683834.1"/>
    <property type="molecule type" value="Genomic_DNA"/>
</dbReference>
<dbReference type="GO" id="GO:0006355">
    <property type="term" value="P:regulation of DNA-templated transcription"/>
    <property type="evidence" value="ECO:0007669"/>
    <property type="project" value="UniProtKB-ARBA"/>
</dbReference>
<protein>
    <submittedName>
        <fullName evidence="6">Lrp/AsnC family transcriptional regulator</fullName>
    </submittedName>
</protein>
<feature type="region of interest" description="Disordered" evidence="4">
    <location>
        <begin position="160"/>
        <end position="188"/>
    </location>
</feature>
<feature type="domain" description="HTH asnC-type" evidence="5">
    <location>
        <begin position="37"/>
        <end position="92"/>
    </location>
</feature>
<proteinExistence type="predicted"/>
<dbReference type="Pfam" id="PF01037">
    <property type="entry name" value="AsnC_trans_reg"/>
    <property type="match status" value="1"/>
</dbReference>
<reference evidence="6" key="1">
    <citation type="submission" date="2020-01" db="EMBL/GenBank/DDBJ databases">
        <authorList>
            <person name="Rat A."/>
        </authorList>
    </citation>
    <scope>NUCLEOTIDE SEQUENCE</scope>
    <source>
        <strain evidence="6">LMG 31228</strain>
    </source>
</reference>
<evidence type="ECO:0000256" key="3">
    <source>
        <dbReference type="ARBA" id="ARBA00023163"/>
    </source>
</evidence>
<dbReference type="GO" id="GO:0005829">
    <property type="term" value="C:cytosol"/>
    <property type="evidence" value="ECO:0007669"/>
    <property type="project" value="TreeGrafter"/>
</dbReference>
<dbReference type="InterPro" id="IPR000485">
    <property type="entry name" value="AsnC-type_HTH_dom"/>
</dbReference>
<dbReference type="PANTHER" id="PTHR30154:SF53">
    <property type="entry name" value="HTH-TYPE TRANSCRIPTIONAL REGULATOR LRPC"/>
    <property type="match status" value="1"/>
</dbReference>
<dbReference type="GO" id="GO:0043200">
    <property type="term" value="P:response to amino acid"/>
    <property type="evidence" value="ECO:0007669"/>
    <property type="project" value="TreeGrafter"/>
</dbReference>
<reference evidence="6" key="2">
    <citation type="journal article" date="2021" name="Syst. Appl. Microbiol.">
        <title>Roseomonas hellenica sp. nov., isolated from roots of wild-growing Alkanna tinctoria.</title>
        <authorList>
            <person name="Rat A."/>
            <person name="Naranjo H.D."/>
            <person name="Lebbe L."/>
            <person name="Cnockaert M."/>
            <person name="Krigas N."/>
            <person name="Grigoriadou K."/>
            <person name="Maloupa E."/>
            <person name="Willems A."/>
        </authorList>
    </citation>
    <scope>NUCLEOTIDE SEQUENCE</scope>
    <source>
        <strain evidence="6">LMG 31228</strain>
    </source>
</reference>
<accession>A0A9X9XJE8</accession>
<keyword evidence="3" id="KW-0804">Transcription</keyword>
<dbReference type="PRINTS" id="PR00033">
    <property type="entry name" value="HTHASNC"/>
</dbReference>
<dbReference type="InterPro" id="IPR019885">
    <property type="entry name" value="Tscrpt_reg_HTH_AsnC-type_CS"/>
</dbReference>